<evidence type="ECO:0000256" key="1">
    <source>
        <dbReference type="SAM" id="Phobius"/>
    </source>
</evidence>
<dbReference type="Proteomes" id="UP000572377">
    <property type="component" value="Unassembled WGS sequence"/>
</dbReference>
<organism evidence="2 3">
    <name type="scientific">Halovulum dunhuangense</name>
    <dbReference type="NCBI Taxonomy" id="1505036"/>
    <lineage>
        <taxon>Bacteria</taxon>
        <taxon>Pseudomonadati</taxon>
        <taxon>Pseudomonadota</taxon>
        <taxon>Alphaproteobacteria</taxon>
        <taxon>Rhodobacterales</taxon>
        <taxon>Paracoccaceae</taxon>
        <taxon>Halovulum</taxon>
    </lineage>
</organism>
<evidence type="ECO:0000313" key="3">
    <source>
        <dbReference type="Proteomes" id="UP000572377"/>
    </source>
</evidence>
<dbReference type="AlphaFoldDB" id="A0A849KVM9"/>
<keyword evidence="1" id="KW-0472">Membrane</keyword>
<name>A0A849KVM9_9RHOB</name>
<comment type="caution">
    <text evidence="2">The sequence shown here is derived from an EMBL/GenBank/DDBJ whole genome shotgun (WGS) entry which is preliminary data.</text>
</comment>
<accession>A0A849KVM9</accession>
<keyword evidence="3" id="KW-1185">Reference proteome</keyword>
<protein>
    <submittedName>
        <fullName evidence="2">Uncharacterized protein</fullName>
    </submittedName>
</protein>
<feature type="transmembrane region" description="Helical" evidence="1">
    <location>
        <begin position="84"/>
        <end position="109"/>
    </location>
</feature>
<reference evidence="2 3" key="1">
    <citation type="submission" date="2020-05" db="EMBL/GenBank/DDBJ databases">
        <title>Gimesia benthica sp. nov., a novel planctomycete isolated from a deep-sea water sample of the Northwest Indian Ocean.</title>
        <authorList>
            <person name="Wang J."/>
            <person name="Ruan C."/>
            <person name="Song L."/>
            <person name="Zhu Y."/>
            <person name="Li A."/>
            <person name="Zheng X."/>
            <person name="Wang L."/>
            <person name="Lu Z."/>
            <person name="Huang Y."/>
            <person name="Du W."/>
            <person name="Zhou Y."/>
            <person name="Huang L."/>
            <person name="Dai X."/>
        </authorList>
    </citation>
    <scope>NUCLEOTIDE SEQUENCE [LARGE SCALE GENOMIC DNA]</scope>
    <source>
        <strain evidence="2 3">YYQ-30</strain>
    </source>
</reference>
<keyword evidence="1" id="KW-1133">Transmembrane helix</keyword>
<sequence length="113" mass="12660">MGLADFEDDADMAEYVLGLSSRRAARALERRIEREPALRESYHEWIRMLAPMNSGFTPVRAPNVFSRVESRLFPAPAPRRKVPLWVPIALAGGAALVLAVKGALILEFIRLLF</sequence>
<dbReference type="EMBL" id="JABFBC010000001">
    <property type="protein sequence ID" value="NNU79468.1"/>
    <property type="molecule type" value="Genomic_DNA"/>
</dbReference>
<keyword evidence="1" id="KW-0812">Transmembrane</keyword>
<gene>
    <name evidence="2" type="ORF">HMH01_03360</name>
</gene>
<proteinExistence type="predicted"/>
<evidence type="ECO:0000313" key="2">
    <source>
        <dbReference type="EMBL" id="NNU79468.1"/>
    </source>
</evidence>